<gene>
    <name evidence="4" type="ORF">SR858_22955</name>
</gene>
<accession>A0ABZ0XW34</accession>
<dbReference type="PROSITE" id="PS51186">
    <property type="entry name" value="GNAT"/>
    <property type="match status" value="1"/>
</dbReference>
<proteinExistence type="predicted"/>
<dbReference type="PANTHER" id="PTHR10545">
    <property type="entry name" value="DIAMINE N-ACETYLTRANSFERASE"/>
    <property type="match status" value="1"/>
</dbReference>
<evidence type="ECO:0000256" key="2">
    <source>
        <dbReference type="ARBA" id="ARBA00023315"/>
    </source>
</evidence>
<keyword evidence="5" id="KW-1185">Reference proteome</keyword>
<dbReference type="GeneID" id="43164850"/>
<dbReference type="SUPFAM" id="SSF55729">
    <property type="entry name" value="Acyl-CoA N-acyltransferases (Nat)"/>
    <property type="match status" value="1"/>
</dbReference>
<feature type="domain" description="N-acetyltransferase" evidence="3">
    <location>
        <begin position="6"/>
        <end position="163"/>
    </location>
</feature>
<dbReference type="CDD" id="cd04301">
    <property type="entry name" value="NAT_SF"/>
    <property type="match status" value="1"/>
</dbReference>
<evidence type="ECO:0000259" key="3">
    <source>
        <dbReference type="PROSITE" id="PS51186"/>
    </source>
</evidence>
<dbReference type="Pfam" id="PF00583">
    <property type="entry name" value="Acetyltransf_1"/>
    <property type="match status" value="1"/>
</dbReference>
<dbReference type="Gene3D" id="3.40.630.30">
    <property type="match status" value="1"/>
</dbReference>
<reference evidence="4 5" key="1">
    <citation type="submission" date="2023-11" db="EMBL/GenBank/DDBJ databases">
        <title>MicrobeMod: A computational toolkit for identifying prokaryotic methylation and restriction-modification with nanopore sequencing.</title>
        <authorList>
            <person name="Crits-Christoph A."/>
            <person name="Kang S.C."/>
            <person name="Lee H."/>
            <person name="Ostrov N."/>
        </authorList>
    </citation>
    <scope>NUCLEOTIDE SEQUENCE [LARGE SCALE GENOMIC DNA]</scope>
    <source>
        <strain evidence="4 5">ATCC 25935</strain>
    </source>
</reference>
<evidence type="ECO:0000256" key="1">
    <source>
        <dbReference type="ARBA" id="ARBA00022679"/>
    </source>
</evidence>
<dbReference type="EMBL" id="CP140152">
    <property type="protein sequence ID" value="WQH03879.1"/>
    <property type="molecule type" value="Genomic_DNA"/>
</dbReference>
<evidence type="ECO:0000313" key="5">
    <source>
        <dbReference type="Proteomes" id="UP001326110"/>
    </source>
</evidence>
<dbReference type="InterPro" id="IPR051016">
    <property type="entry name" value="Diverse_Substrate_AcTransf"/>
</dbReference>
<keyword evidence="1" id="KW-0808">Transferase</keyword>
<keyword evidence="2" id="KW-0012">Acyltransferase</keyword>
<organism evidence="4 5">
    <name type="scientific">Duganella zoogloeoides</name>
    <dbReference type="NCBI Taxonomy" id="75659"/>
    <lineage>
        <taxon>Bacteria</taxon>
        <taxon>Pseudomonadati</taxon>
        <taxon>Pseudomonadota</taxon>
        <taxon>Betaproteobacteria</taxon>
        <taxon>Burkholderiales</taxon>
        <taxon>Oxalobacteraceae</taxon>
        <taxon>Telluria group</taxon>
        <taxon>Duganella</taxon>
    </lineage>
</organism>
<dbReference type="InterPro" id="IPR000182">
    <property type="entry name" value="GNAT_dom"/>
</dbReference>
<dbReference type="PANTHER" id="PTHR10545:SF29">
    <property type="entry name" value="GH14572P-RELATED"/>
    <property type="match status" value="1"/>
</dbReference>
<dbReference type="Proteomes" id="UP001326110">
    <property type="component" value="Chromosome"/>
</dbReference>
<protein>
    <submittedName>
        <fullName evidence="4">GNAT family N-acetyltransferase</fullName>
    </submittedName>
</protein>
<sequence length="163" mass="18327">MSTSELIIRPAEPADIPAIFGMIFELAVFEKLEHMVVADEAMLHEALFCDKPTCEAIVGETDGEVVTFALFFHNFSTFLCKKGLYLEDLYVKQTMRGRGYGKQMLVALAQIATERDCGRFEWSVLDWNASAISFYEGMGATIMPDWRICRVTGDALTHLSAQR</sequence>
<dbReference type="RefSeq" id="WP_019923227.1">
    <property type="nucleotide sequence ID" value="NZ_CP140152.1"/>
</dbReference>
<name>A0ABZ0XW34_9BURK</name>
<dbReference type="InterPro" id="IPR016181">
    <property type="entry name" value="Acyl_CoA_acyltransferase"/>
</dbReference>
<evidence type="ECO:0000313" key="4">
    <source>
        <dbReference type="EMBL" id="WQH03879.1"/>
    </source>
</evidence>